<dbReference type="Pfam" id="PF13406">
    <property type="entry name" value="SLT_2"/>
    <property type="match status" value="1"/>
</dbReference>
<dbReference type="CDD" id="cd13399">
    <property type="entry name" value="Slt35-like"/>
    <property type="match status" value="1"/>
</dbReference>
<name>A0A1E3RVR4_9MYCO</name>
<dbReference type="InterPro" id="IPR031304">
    <property type="entry name" value="SLT_2"/>
</dbReference>
<organism evidence="3 4">
    <name type="scientific">Mycolicibacterium holsaticum</name>
    <dbReference type="NCBI Taxonomy" id="152142"/>
    <lineage>
        <taxon>Bacteria</taxon>
        <taxon>Bacillati</taxon>
        <taxon>Actinomycetota</taxon>
        <taxon>Actinomycetes</taxon>
        <taxon>Mycobacteriales</taxon>
        <taxon>Mycobacteriaceae</taxon>
        <taxon>Mycolicibacterium</taxon>
    </lineage>
</organism>
<dbReference type="InterPro" id="IPR023346">
    <property type="entry name" value="Lysozyme-like_dom_sf"/>
</dbReference>
<dbReference type="InterPro" id="IPR043426">
    <property type="entry name" value="MltB-like"/>
</dbReference>
<feature type="compositionally biased region" description="Low complexity" evidence="1">
    <location>
        <begin position="329"/>
        <end position="338"/>
    </location>
</feature>
<accession>A0A1E3RVR4</accession>
<reference evidence="4" key="1">
    <citation type="submission" date="2016-09" db="EMBL/GenBank/DDBJ databases">
        <authorList>
            <person name="Greninger A.L."/>
            <person name="Jerome K.R."/>
            <person name="Mcnair B."/>
            <person name="Wallis C."/>
            <person name="Fang F."/>
        </authorList>
    </citation>
    <scope>NUCLEOTIDE SEQUENCE [LARGE SCALE GENOMIC DNA]</scope>
    <source>
        <strain evidence="4">M7</strain>
    </source>
</reference>
<dbReference type="PANTHER" id="PTHR30163:SF8">
    <property type="entry name" value="LYTIC MUREIN TRANSGLYCOSYLASE"/>
    <property type="match status" value="1"/>
</dbReference>
<dbReference type="GO" id="GO:0009253">
    <property type="term" value="P:peptidoglycan catabolic process"/>
    <property type="evidence" value="ECO:0007669"/>
    <property type="project" value="TreeGrafter"/>
</dbReference>
<proteinExistence type="predicted"/>
<comment type="caution">
    <text evidence="3">The sequence shown here is derived from an EMBL/GenBank/DDBJ whole genome shotgun (WGS) entry which is preliminary data.</text>
</comment>
<dbReference type="PANTHER" id="PTHR30163">
    <property type="entry name" value="MEMBRANE-BOUND LYTIC MUREIN TRANSGLYCOSYLASE B"/>
    <property type="match status" value="1"/>
</dbReference>
<feature type="compositionally biased region" description="Basic and acidic residues" evidence="1">
    <location>
        <begin position="303"/>
        <end position="315"/>
    </location>
</feature>
<keyword evidence="4" id="KW-1185">Reference proteome</keyword>
<evidence type="ECO:0000256" key="1">
    <source>
        <dbReference type="SAM" id="MobiDB-lite"/>
    </source>
</evidence>
<dbReference type="Proteomes" id="UP000094243">
    <property type="component" value="Unassembled WGS sequence"/>
</dbReference>
<feature type="domain" description="Transglycosylase SLT" evidence="2">
    <location>
        <begin position="176"/>
        <end position="224"/>
    </location>
</feature>
<feature type="region of interest" description="Disordered" evidence="1">
    <location>
        <begin position="276"/>
        <end position="378"/>
    </location>
</feature>
<gene>
    <name evidence="3" type="ORF">BHQ17_11270</name>
</gene>
<dbReference type="EMBL" id="MIGZ01000054">
    <property type="protein sequence ID" value="ODQ93940.1"/>
    <property type="molecule type" value="Genomic_DNA"/>
</dbReference>
<dbReference type="OrthoDB" id="9796191at2"/>
<evidence type="ECO:0000313" key="4">
    <source>
        <dbReference type="Proteomes" id="UP000094243"/>
    </source>
</evidence>
<feature type="compositionally biased region" description="Gly residues" evidence="1">
    <location>
        <begin position="318"/>
        <end position="328"/>
    </location>
</feature>
<evidence type="ECO:0000313" key="3">
    <source>
        <dbReference type="EMBL" id="ODQ93940.1"/>
    </source>
</evidence>
<dbReference type="Gene3D" id="1.10.530.10">
    <property type="match status" value="1"/>
</dbReference>
<evidence type="ECO:0000259" key="2">
    <source>
        <dbReference type="Pfam" id="PF13406"/>
    </source>
</evidence>
<protein>
    <recommendedName>
        <fullName evidence="2">Transglycosylase SLT domain-containing protein</fullName>
    </recommendedName>
</protein>
<dbReference type="SUPFAM" id="SSF53955">
    <property type="entry name" value="Lysozyme-like"/>
    <property type="match status" value="1"/>
</dbReference>
<sequence>MARVRRGLSRAARTPAAGAEVIARLVLTSAVATAPSLIVALHHAPDIQPTAAVAPRPTFPDGPLAATPAVMDPTTVSHVVGPPPPAAVSAAGVLNIPAIALTAYRNADGLMARIEPGCGVSWNMLAGIGQIESRHAFGGRTDDRGTAVEPIFGPTLDGSLPGNEIIVAGRTSGRTVYARAMGPMQFLPSTWTHYAADGDSDGHADAQNLFDATLAAARYLCSGGLNLHDRAQLITAVLRYNNSMAYTQNVLGWADAYATGVPPVYLPPITGPIRPLGSTRSVARATNPDPGQSRSGDTQSEPDAIRTETWAERNAGRTGAGAPTGGTGSSPTGTRSASEPGGVHTGSSGRATGSTRSDTSTPRVKFGNGRSGGVRDTE</sequence>
<dbReference type="GO" id="GO:0008933">
    <property type="term" value="F:peptidoglycan lytic transglycosylase activity"/>
    <property type="evidence" value="ECO:0007669"/>
    <property type="project" value="TreeGrafter"/>
</dbReference>
<dbReference type="Gene3D" id="1.10.8.350">
    <property type="entry name" value="Bacterial muramidase"/>
    <property type="match status" value="1"/>
</dbReference>
<feature type="compositionally biased region" description="Low complexity" evidence="1">
    <location>
        <begin position="345"/>
        <end position="361"/>
    </location>
</feature>
<dbReference type="AlphaFoldDB" id="A0A1E3RVR4"/>
<feature type="compositionally biased region" description="Polar residues" evidence="1">
    <location>
        <begin position="289"/>
        <end position="301"/>
    </location>
</feature>